<keyword evidence="4 12" id="KW-0479">Metal-binding</keyword>
<dbReference type="InterPro" id="IPR050105">
    <property type="entry name" value="MoCo_biosynth_MoaA/MoaC"/>
</dbReference>
<dbReference type="SMART" id="SM00729">
    <property type="entry name" value="Elp3"/>
    <property type="match status" value="1"/>
</dbReference>
<name>A0AAE3G158_9GAMM</name>
<dbReference type="CDD" id="cd21117">
    <property type="entry name" value="Twitch_MoaA"/>
    <property type="match status" value="1"/>
</dbReference>
<comment type="pathway">
    <text evidence="12">Cofactor biosynthesis; molybdopterin biosynthesis.</text>
</comment>
<dbReference type="GO" id="GO:1904047">
    <property type="term" value="F:S-adenosyl-L-methionine binding"/>
    <property type="evidence" value="ECO:0007669"/>
    <property type="project" value="UniProtKB-UniRule"/>
</dbReference>
<dbReference type="AlphaFoldDB" id="A0AAE3G158"/>
<feature type="binding site" evidence="12">
    <location>
        <position position="103"/>
    </location>
    <ligand>
        <name>GTP</name>
        <dbReference type="ChEBI" id="CHEBI:37565"/>
    </ligand>
</feature>
<feature type="binding site" evidence="12">
    <location>
        <position position="198"/>
    </location>
    <ligand>
        <name>S-adenosyl-L-methionine</name>
        <dbReference type="ChEBI" id="CHEBI:59789"/>
    </ligand>
</feature>
<feature type="binding site" evidence="12">
    <location>
        <position position="72"/>
    </location>
    <ligand>
        <name>GTP</name>
        <dbReference type="ChEBI" id="CHEBI:37565"/>
    </ligand>
</feature>
<keyword evidence="10 12" id="KW-0456">Lyase</keyword>
<dbReference type="Pfam" id="PF06463">
    <property type="entry name" value="Mob_synth_C"/>
    <property type="match status" value="1"/>
</dbReference>
<dbReference type="InterPro" id="IPR006638">
    <property type="entry name" value="Elp3/MiaA/NifB-like_rSAM"/>
</dbReference>
<feature type="binding site" evidence="12">
    <location>
        <position position="34"/>
    </location>
    <ligand>
        <name>[4Fe-4S] cluster</name>
        <dbReference type="ChEBI" id="CHEBI:49883"/>
        <label>1</label>
        <note>4Fe-4S-S-AdoMet</note>
    </ligand>
</feature>
<evidence type="ECO:0000313" key="14">
    <source>
        <dbReference type="EMBL" id="MCP1673614.1"/>
    </source>
</evidence>
<dbReference type="PROSITE" id="PS51918">
    <property type="entry name" value="RADICAL_SAM"/>
    <property type="match status" value="1"/>
</dbReference>
<dbReference type="InterPro" id="IPR007197">
    <property type="entry name" value="rSAM"/>
</dbReference>
<proteinExistence type="inferred from homology"/>
<dbReference type="InterPro" id="IPR000385">
    <property type="entry name" value="MoaA_NifB_PqqE_Fe-S-bd_CS"/>
</dbReference>
<dbReference type="Gene3D" id="3.20.20.70">
    <property type="entry name" value="Aldolase class I"/>
    <property type="match status" value="1"/>
</dbReference>
<dbReference type="GO" id="GO:0005525">
    <property type="term" value="F:GTP binding"/>
    <property type="evidence" value="ECO:0007669"/>
    <property type="project" value="UniProtKB-UniRule"/>
</dbReference>
<evidence type="ECO:0000256" key="9">
    <source>
        <dbReference type="ARBA" id="ARBA00023150"/>
    </source>
</evidence>
<reference evidence="14" key="1">
    <citation type="submission" date="2022-03" db="EMBL/GenBank/DDBJ databases">
        <title>Genomic Encyclopedia of Type Strains, Phase III (KMG-III): the genomes of soil and plant-associated and newly described type strains.</title>
        <authorList>
            <person name="Whitman W."/>
        </authorList>
    </citation>
    <scope>NUCLEOTIDE SEQUENCE</scope>
    <source>
        <strain evidence="14">ANL 6-2</strain>
    </source>
</reference>
<feature type="binding site" evidence="12">
    <location>
        <position position="278"/>
    </location>
    <ligand>
        <name>[4Fe-4S] cluster</name>
        <dbReference type="ChEBI" id="CHEBI:49883"/>
        <label>2</label>
        <note>4Fe-4S-substrate</note>
    </ligand>
</feature>
<keyword evidence="8 12" id="KW-0342">GTP-binding</keyword>
<dbReference type="SFLD" id="SFLDG01386">
    <property type="entry name" value="main_SPASM_domain-containing"/>
    <property type="match status" value="1"/>
</dbReference>
<dbReference type="HAMAP" id="MF_01225_B">
    <property type="entry name" value="MoaA_B"/>
    <property type="match status" value="1"/>
</dbReference>
<dbReference type="PROSITE" id="PS01305">
    <property type="entry name" value="MOAA_NIFB_PQQE"/>
    <property type="match status" value="1"/>
</dbReference>
<dbReference type="GO" id="GO:0061798">
    <property type="term" value="F:GTP 3',8'-cyclase activity"/>
    <property type="evidence" value="ECO:0007669"/>
    <property type="project" value="UniProtKB-UniRule"/>
</dbReference>
<evidence type="ECO:0000256" key="4">
    <source>
        <dbReference type="ARBA" id="ARBA00022723"/>
    </source>
</evidence>
<dbReference type="InterPro" id="IPR013785">
    <property type="entry name" value="Aldolase_TIM"/>
</dbReference>
<feature type="binding site" evidence="12">
    <location>
        <position position="264"/>
    </location>
    <ligand>
        <name>[4Fe-4S] cluster</name>
        <dbReference type="ChEBI" id="CHEBI:49883"/>
        <label>2</label>
        <note>4Fe-4S-substrate</note>
    </ligand>
</feature>
<feature type="binding site" evidence="12">
    <location>
        <begin position="266"/>
        <end position="268"/>
    </location>
    <ligand>
        <name>GTP</name>
        <dbReference type="ChEBI" id="CHEBI:37565"/>
    </ligand>
</feature>
<dbReference type="CDD" id="cd01335">
    <property type="entry name" value="Radical_SAM"/>
    <property type="match status" value="1"/>
</dbReference>
<dbReference type="SFLD" id="SFLDG01067">
    <property type="entry name" value="SPASM/twitch_domain_containing"/>
    <property type="match status" value="1"/>
</dbReference>
<dbReference type="SFLD" id="SFLDG01383">
    <property type="entry name" value="cyclic_pyranopterin_phosphate"/>
    <property type="match status" value="1"/>
</dbReference>
<dbReference type="GO" id="GO:0051539">
    <property type="term" value="F:4 iron, 4 sulfur cluster binding"/>
    <property type="evidence" value="ECO:0007669"/>
    <property type="project" value="UniProtKB-UniRule"/>
</dbReference>
<dbReference type="GO" id="GO:0006777">
    <property type="term" value="P:Mo-molybdopterin cofactor biosynthetic process"/>
    <property type="evidence" value="ECO:0007669"/>
    <property type="project" value="UniProtKB-UniRule"/>
</dbReference>
<evidence type="ECO:0000256" key="7">
    <source>
        <dbReference type="ARBA" id="ARBA00023014"/>
    </source>
</evidence>
<feature type="binding site" evidence="12">
    <location>
        <position position="164"/>
    </location>
    <ligand>
        <name>GTP</name>
        <dbReference type="ChEBI" id="CHEBI:37565"/>
    </ligand>
</feature>
<evidence type="ECO:0000259" key="13">
    <source>
        <dbReference type="PROSITE" id="PS51918"/>
    </source>
</evidence>
<feature type="binding site" evidence="12">
    <location>
        <position position="36"/>
    </location>
    <ligand>
        <name>S-adenosyl-L-methionine</name>
        <dbReference type="ChEBI" id="CHEBI:59789"/>
    </ligand>
</feature>
<gene>
    <name evidence="12" type="primary">moaA</name>
    <name evidence="14" type="ORF">J2T57_000713</name>
</gene>
<dbReference type="NCBIfam" id="TIGR02666">
    <property type="entry name" value="moaA"/>
    <property type="match status" value="1"/>
</dbReference>
<evidence type="ECO:0000256" key="11">
    <source>
        <dbReference type="ARBA" id="ARBA00048697"/>
    </source>
</evidence>
<comment type="function">
    <text evidence="12">Catalyzes the cyclization of GTP to (8S)-3',8-cyclo-7,8-dihydroguanosine 5'-triphosphate.</text>
</comment>
<comment type="subunit">
    <text evidence="12">Monomer and homodimer.</text>
</comment>
<dbReference type="Pfam" id="PF04055">
    <property type="entry name" value="Radical_SAM"/>
    <property type="match status" value="1"/>
</dbReference>
<comment type="catalytic activity">
    <reaction evidence="11 12">
        <text>GTP + AH2 + S-adenosyl-L-methionine = (8S)-3',8-cyclo-7,8-dihydroguanosine 5'-triphosphate + 5'-deoxyadenosine + L-methionine + A + H(+)</text>
        <dbReference type="Rhea" id="RHEA:49576"/>
        <dbReference type="ChEBI" id="CHEBI:13193"/>
        <dbReference type="ChEBI" id="CHEBI:15378"/>
        <dbReference type="ChEBI" id="CHEBI:17319"/>
        <dbReference type="ChEBI" id="CHEBI:17499"/>
        <dbReference type="ChEBI" id="CHEBI:37565"/>
        <dbReference type="ChEBI" id="CHEBI:57844"/>
        <dbReference type="ChEBI" id="CHEBI:59789"/>
        <dbReference type="ChEBI" id="CHEBI:131766"/>
        <dbReference type="EC" id="4.1.99.22"/>
    </reaction>
</comment>
<dbReference type="SFLD" id="SFLDS00029">
    <property type="entry name" value="Radical_SAM"/>
    <property type="match status" value="1"/>
</dbReference>
<dbReference type="InterPro" id="IPR010505">
    <property type="entry name" value="MoaA_twitch"/>
</dbReference>
<evidence type="ECO:0000256" key="12">
    <source>
        <dbReference type="HAMAP-Rule" id="MF_01225"/>
    </source>
</evidence>
<dbReference type="GO" id="GO:0061799">
    <property type="term" value="F:cyclic pyranopterin monophosphate synthase activity"/>
    <property type="evidence" value="ECO:0007669"/>
    <property type="project" value="TreeGrafter"/>
</dbReference>
<feature type="binding site" evidence="12">
    <location>
        <position position="76"/>
    </location>
    <ligand>
        <name>S-adenosyl-L-methionine</name>
        <dbReference type="ChEBI" id="CHEBI:59789"/>
    </ligand>
</feature>
<dbReference type="InterPro" id="IPR013483">
    <property type="entry name" value="MoaA"/>
</dbReference>
<feature type="binding site" evidence="12">
    <location>
        <position position="30"/>
    </location>
    <ligand>
        <name>[4Fe-4S] cluster</name>
        <dbReference type="ChEBI" id="CHEBI:49883"/>
        <label>1</label>
        <note>4Fe-4S-S-AdoMet</note>
    </ligand>
</feature>
<keyword evidence="3 12" id="KW-0949">S-adenosyl-L-methionine</keyword>
<keyword evidence="7 12" id="KW-0411">Iron-sulfur</keyword>
<evidence type="ECO:0000256" key="1">
    <source>
        <dbReference type="ARBA" id="ARBA00012167"/>
    </source>
</evidence>
<comment type="similarity">
    <text evidence="12">Belongs to the radical SAM superfamily. MoaA family.</text>
</comment>
<dbReference type="EMBL" id="JALJXV010000002">
    <property type="protein sequence ID" value="MCP1673614.1"/>
    <property type="molecule type" value="Genomic_DNA"/>
</dbReference>
<organism evidence="14 15">
    <name type="scientific">Natronocella acetinitrilica</name>
    <dbReference type="NCBI Taxonomy" id="414046"/>
    <lineage>
        <taxon>Bacteria</taxon>
        <taxon>Pseudomonadati</taxon>
        <taxon>Pseudomonadota</taxon>
        <taxon>Gammaproteobacteria</taxon>
        <taxon>Chromatiales</taxon>
        <taxon>Ectothiorhodospiraceae</taxon>
        <taxon>Natronocella</taxon>
    </lineage>
</organism>
<dbReference type="PANTHER" id="PTHR22960:SF0">
    <property type="entry name" value="MOLYBDENUM COFACTOR BIOSYNTHESIS PROTEIN 1"/>
    <property type="match status" value="1"/>
</dbReference>
<evidence type="ECO:0000256" key="10">
    <source>
        <dbReference type="ARBA" id="ARBA00023239"/>
    </source>
</evidence>
<evidence type="ECO:0000313" key="15">
    <source>
        <dbReference type="Proteomes" id="UP001205843"/>
    </source>
</evidence>
<feature type="binding site" evidence="12">
    <location>
        <position position="23"/>
    </location>
    <ligand>
        <name>GTP</name>
        <dbReference type="ChEBI" id="CHEBI:37565"/>
    </ligand>
</feature>
<dbReference type="InterPro" id="IPR040064">
    <property type="entry name" value="MoaA-like"/>
</dbReference>
<keyword evidence="5 12" id="KW-0547">Nucleotide-binding</keyword>
<protein>
    <recommendedName>
        <fullName evidence="1 12">GTP 3',8-cyclase</fullName>
        <ecNumber evidence="1 12">4.1.99.22</ecNumber>
    </recommendedName>
    <alternativeName>
        <fullName evidence="12">Molybdenum cofactor biosynthesis protein A</fullName>
    </alternativeName>
</protein>
<keyword evidence="2 12" id="KW-0004">4Fe-4S</keyword>
<evidence type="ECO:0000256" key="8">
    <source>
        <dbReference type="ARBA" id="ARBA00023134"/>
    </source>
</evidence>
<keyword evidence="6 12" id="KW-0408">Iron</keyword>
<keyword evidence="9 12" id="KW-0501">Molybdenum cofactor biosynthesis</keyword>
<keyword evidence="15" id="KW-1185">Reference proteome</keyword>
<evidence type="ECO:0000256" key="3">
    <source>
        <dbReference type="ARBA" id="ARBA00022691"/>
    </source>
</evidence>
<feature type="binding site" evidence="12">
    <location>
        <position position="127"/>
    </location>
    <ligand>
        <name>S-adenosyl-L-methionine</name>
        <dbReference type="ChEBI" id="CHEBI:59789"/>
    </ligand>
</feature>
<dbReference type="GO" id="GO:0046872">
    <property type="term" value="F:metal ion binding"/>
    <property type="evidence" value="ECO:0007669"/>
    <property type="project" value="UniProtKB-KW"/>
</dbReference>
<feature type="domain" description="Radical SAM core" evidence="13">
    <location>
        <begin position="14"/>
        <end position="230"/>
    </location>
</feature>
<comment type="cofactor">
    <cofactor evidence="12">
        <name>[4Fe-4S] cluster</name>
        <dbReference type="ChEBI" id="CHEBI:49883"/>
    </cofactor>
    <text evidence="12">Binds 2 [4Fe-4S] clusters. Binds 1 [4Fe-4S] cluster coordinated with 3 cysteines and an exchangeable S-adenosyl-L-methionine and 1 [4Fe-4S] cluster coordinated with 3 cysteines and the GTP-derived substrate.</text>
</comment>
<dbReference type="PANTHER" id="PTHR22960">
    <property type="entry name" value="MOLYBDOPTERIN COFACTOR SYNTHESIS PROTEIN A"/>
    <property type="match status" value="1"/>
</dbReference>
<dbReference type="Proteomes" id="UP001205843">
    <property type="component" value="Unassembled WGS sequence"/>
</dbReference>
<evidence type="ECO:0000256" key="2">
    <source>
        <dbReference type="ARBA" id="ARBA00022485"/>
    </source>
</evidence>
<evidence type="ECO:0000256" key="5">
    <source>
        <dbReference type="ARBA" id="ARBA00022741"/>
    </source>
</evidence>
<evidence type="ECO:0000256" key="6">
    <source>
        <dbReference type="ARBA" id="ARBA00023004"/>
    </source>
</evidence>
<dbReference type="SUPFAM" id="SSF102114">
    <property type="entry name" value="Radical SAM enzymes"/>
    <property type="match status" value="1"/>
</dbReference>
<dbReference type="EC" id="4.1.99.22" evidence="1 12"/>
<feature type="binding site" evidence="12">
    <location>
        <position position="37"/>
    </location>
    <ligand>
        <name>[4Fe-4S] cluster</name>
        <dbReference type="ChEBI" id="CHEBI:49883"/>
        <label>1</label>
        <note>4Fe-4S-S-AdoMet</note>
    </ligand>
</feature>
<dbReference type="RefSeq" id="WP_253474331.1">
    <property type="nucleotide sequence ID" value="NZ_JALJXV010000002.1"/>
</dbReference>
<sequence length="335" mass="37909">MSELQNGETKLVDRFGRHVTYVRISVTDRCDFRCVYCMSEDMTFLPRAQLLTLEEMAQMGQAFTELGVRKLRITGGEPLVRNNVIWLFQQLGQLPGLDELTLTTNGSQLDRLAQPLRDAGVRRINISLDSLDAERFRRITRVGDLDKVMRGIDAALEAGFEKIKINTVAMHNRNEDEILDLVDFVHARGMDISFIEEMPLGEISHDRAESYMSSDEVRERIETRYQLTPTTETTGGPSRYFRIPGSSSKVGFISPHSHNFCESCNRVRVTTEGQLLLCLGQEHSMDLKKVMRSNPGDMQALKQAIIDSMAIKPKGHDFNLDVKPVLFRHMSVTGG</sequence>
<comment type="caution">
    <text evidence="14">The sequence shown here is derived from an EMBL/GenBank/DDBJ whole genome shotgun (WGS) entry which is preliminary data.</text>
</comment>
<feature type="binding site" evidence="12">
    <location>
        <position position="261"/>
    </location>
    <ligand>
        <name>[4Fe-4S] cluster</name>
        <dbReference type="ChEBI" id="CHEBI:49883"/>
        <label>2</label>
        <note>4Fe-4S-substrate</note>
    </ligand>
</feature>
<accession>A0AAE3G158</accession>
<dbReference type="InterPro" id="IPR058240">
    <property type="entry name" value="rSAM_sf"/>
</dbReference>